<dbReference type="AlphaFoldDB" id="A0A2L0EWZ2"/>
<keyword evidence="1" id="KW-0732">Signal</keyword>
<gene>
    <name evidence="2" type="ORF">SOCE26_052300</name>
</gene>
<dbReference type="OrthoDB" id="5520262at2"/>
<evidence type="ECO:0000313" key="2">
    <source>
        <dbReference type="EMBL" id="AUX43775.1"/>
    </source>
</evidence>
<evidence type="ECO:0000313" key="3">
    <source>
        <dbReference type="Proteomes" id="UP000238348"/>
    </source>
</evidence>
<name>A0A2L0EWZ2_SORCE</name>
<dbReference type="Proteomes" id="UP000238348">
    <property type="component" value="Chromosome"/>
</dbReference>
<feature type="signal peptide" evidence="1">
    <location>
        <begin position="1"/>
        <end position="19"/>
    </location>
</feature>
<sequence>MPPVLPAFRAALGSIAVLAAVANAPYQCASDVGPERQLVEEPSEVLYDLAERFKASGDGRAYADTLRFLVDRYPSSRFAQMARRDLEALGDAGAPGGRDPGDGAR</sequence>
<dbReference type="EMBL" id="CP012673">
    <property type="protein sequence ID" value="AUX43775.1"/>
    <property type="molecule type" value="Genomic_DNA"/>
</dbReference>
<protein>
    <recommendedName>
        <fullName evidence="4">Secreted protein</fullName>
    </recommendedName>
</protein>
<evidence type="ECO:0000256" key="1">
    <source>
        <dbReference type="SAM" id="SignalP"/>
    </source>
</evidence>
<accession>A0A2L0EWZ2</accession>
<organism evidence="2 3">
    <name type="scientific">Sorangium cellulosum</name>
    <name type="common">Polyangium cellulosum</name>
    <dbReference type="NCBI Taxonomy" id="56"/>
    <lineage>
        <taxon>Bacteria</taxon>
        <taxon>Pseudomonadati</taxon>
        <taxon>Myxococcota</taxon>
        <taxon>Polyangia</taxon>
        <taxon>Polyangiales</taxon>
        <taxon>Polyangiaceae</taxon>
        <taxon>Sorangium</taxon>
    </lineage>
</organism>
<proteinExistence type="predicted"/>
<reference evidence="2 3" key="1">
    <citation type="submission" date="2015-09" db="EMBL/GenBank/DDBJ databases">
        <title>Sorangium comparison.</title>
        <authorList>
            <person name="Zaburannyi N."/>
            <person name="Bunk B."/>
            <person name="Overmann J."/>
            <person name="Mueller R."/>
        </authorList>
    </citation>
    <scope>NUCLEOTIDE SEQUENCE [LARGE SCALE GENOMIC DNA]</scope>
    <source>
        <strain evidence="2 3">So ce26</strain>
    </source>
</reference>
<feature type="chain" id="PRO_5015005148" description="Secreted protein" evidence="1">
    <location>
        <begin position="20"/>
        <end position="105"/>
    </location>
</feature>
<dbReference type="RefSeq" id="WP_104987440.1">
    <property type="nucleotide sequence ID" value="NZ_CP012673.1"/>
</dbReference>
<evidence type="ECO:0008006" key="4">
    <source>
        <dbReference type="Google" id="ProtNLM"/>
    </source>
</evidence>